<name>A0A9D3XP72_9SAUR</name>
<dbReference type="Proteomes" id="UP000827986">
    <property type="component" value="Unassembled WGS sequence"/>
</dbReference>
<accession>A0A9D3XP72</accession>
<dbReference type="EMBL" id="JAHDVG010000466">
    <property type="protein sequence ID" value="KAH1182858.1"/>
    <property type="molecule type" value="Genomic_DNA"/>
</dbReference>
<proteinExistence type="predicted"/>
<protein>
    <submittedName>
        <fullName evidence="2">Uncharacterized protein</fullName>
    </submittedName>
</protein>
<dbReference type="AlphaFoldDB" id="A0A9D3XP72"/>
<reference evidence="2" key="1">
    <citation type="submission" date="2021-09" db="EMBL/GenBank/DDBJ databases">
        <title>The genome of Mauremys mutica provides insights into the evolution of semi-aquatic lifestyle.</title>
        <authorList>
            <person name="Gong S."/>
            <person name="Gao Y."/>
        </authorList>
    </citation>
    <scope>NUCLEOTIDE SEQUENCE</scope>
    <source>
        <strain evidence="2">MM-2020</strain>
        <tissue evidence="2">Muscle</tissue>
    </source>
</reference>
<organism evidence="2 3">
    <name type="scientific">Mauremys mutica</name>
    <name type="common">yellowpond turtle</name>
    <dbReference type="NCBI Taxonomy" id="74926"/>
    <lineage>
        <taxon>Eukaryota</taxon>
        <taxon>Metazoa</taxon>
        <taxon>Chordata</taxon>
        <taxon>Craniata</taxon>
        <taxon>Vertebrata</taxon>
        <taxon>Euteleostomi</taxon>
        <taxon>Archelosauria</taxon>
        <taxon>Testudinata</taxon>
        <taxon>Testudines</taxon>
        <taxon>Cryptodira</taxon>
        <taxon>Durocryptodira</taxon>
        <taxon>Testudinoidea</taxon>
        <taxon>Geoemydidae</taxon>
        <taxon>Geoemydinae</taxon>
        <taxon>Mauremys</taxon>
    </lineage>
</organism>
<evidence type="ECO:0000256" key="1">
    <source>
        <dbReference type="SAM" id="MobiDB-lite"/>
    </source>
</evidence>
<feature type="region of interest" description="Disordered" evidence="1">
    <location>
        <begin position="1"/>
        <end position="29"/>
    </location>
</feature>
<evidence type="ECO:0000313" key="3">
    <source>
        <dbReference type="Proteomes" id="UP000827986"/>
    </source>
</evidence>
<comment type="caution">
    <text evidence="2">The sequence shown here is derived from an EMBL/GenBank/DDBJ whole genome shotgun (WGS) entry which is preliminary data.</text>
</comment>
<evidence type="ECO:0000313" key="2">
    <source>
        <dbReference type="EMBL" id="KAH1182858.1"/>
    </source>
</evidence>
<keyword evidence="3" id="KW-1185">Reference proteome</keyword>
<gene>
    <name evidence="2" type="ORF">KIL84_004350</name>
</gene>
<sequence length="104" mass="11224">MHRWGTAAQRDLATLGTNPSSPEPAPWCLHSGQSSLPSMQFTQEGKNTCKTKGYWGCSTVPKLIVTSPHASFPFRDPPHTPSLPPTLEHVAVRGRAGFSSGKLL</sequence>